<evidence type="ECO:0000259" key="19">
    <source>
        <dbReference type="PROSITE" id="PS50026"/>
    </source>
</evidence>
<dbReference type="Pfam" id="PF00059">
    <property type="entry name" value="Lectin_C"/>
    <property type="match status" value="1"/>
</dbReference>
<dbReference type="Gene3D" id="2.10.70.10">
    <property type="entry name" value="Complement Module, domain 1"/>
    <property type="match status" value="2"/>
</dbReference>
<evidence type="ECO:0000256" key="2">
    <source>
        <dbReference type="ARBA" id="ARBA00007360"/>
    </source>
</evidence>
<evidence type="ECO:0000256" key="8">
    <source>
        <dbReference type="ARBA" id="ARBA00022729"/>
    </source>
</evidence>
<evidence type="ECO:0000256" key="14">
    <source>
        <dbReference type="ARBA" id="ARBA00023136"/>
    </source>
</evidence>
<accession>F6XM84</accession>
<evidence type="ECO:0000256" key="6">
    <source>
        <dbReference type="ARBA" id="ARBA00022692"/>
    </source>
</evidence>
<reference evidence="22" key="2">
    <citation type="submission" date="2025-09" db="UniProtKB">
        <authorList>
            <consortium name="Ensembl"/>
        </authorList>
    </citation>
    <scope>IDENTIFICATION</scope>
    <source>
        <strain evidence="22">Glennie</strain>
    </source>
</reference>
<evidence type="ECO:0000256" key="7">
    <source>
        <dbReference type="ARBA" id="ARBA00022723"/>
    </source>
</evidence>
<evidence type="ECO:0000259" key="20">
    <source>
        <dbReference type="PROSITE" id="PS50041"/>
    </source>
</evidence>
<evidence type="ECO:0000256" key="18">
    <source>
        <dbReference type="PROSITE-ProRule" id="PRU00302"/>
    </source>
</evidence>
<evidence type="ECO:0000313" key="23">
    <source>
        <dbReference type="Proteomes" id="UP000002279"/>
    </source>
</evidence>
<dbReference type="eggNOG" id="KOG4297">
    <property type="taxonomic scope" value="Eukaryota"/>
</dbReference>
<evidence type="ECO:0000256" key="12">
    <source>
        <dbReference type="ARBA" id="ARBA00022889"/>
    </source>
</evidence>
<dbReference type="SMART" id="SM00032">
    <property type="entry name" value="CCP"/>
    <property type="match status" value="2"/>
</dbReference>
<dbReference type="SUPFAM" id="SSF56436">
    <property type="entry name" value="C-type lectin-like"/>
    <property type="match status" value="1"/>
</dbReference>
<keyword evidence="3" id="KW-1003">Cell membrane</keyword>
<dbReference type="InterPro" id="IPR000436">
    <property type="entry name" value="Sushi_SCR_CCP_dom"/>
</dbReference>
<dbReference type="InterPro" id="IPR035976">
    <property type="entry name" value="Sushi/SCR/CCP_sf"/>
</dbReference>
<evidence type="ECO:0000256" key="13">
    <source>
        <dbReference type="ARBA" id="ARBA00022989"/>
    </source>
</evidence>
<keyword evidence="13" id="KW-1133">Transmembrane helix</keyword>
<dbReference type="GO" id="GO:0030246">
    <property type="term" value="F:carbohydrate binding"/>
    <property type="evidence" value="ECO:0007669"/>
    <property type="project" value="UniProtKB-KW"/>
</dbReference>
<dbReference type="PROSITE" id="PS50041">
    <property type="entry name" value="C_TYPE_LECTIN_2"/>
    <property type="match status" value="1"/>
</dbReference>
<feature type="domain" description="Sushi" evidence="21">
    <location>
        <begin position="312"/>
        <end position="373"/>
    </location>
</feature>
<keyword evidence="12" id="KW-0130">Cell adhesion</keyword>
<dbReference type="InterPro" id="IPR000742">
    <property type="entry name" value="EGF"/>
</dbReference>
<dbReference type="AlphaFoldDB" id="F6XM84"/>
<protein>
    <submittedName>
        <fullName evidence="22">Selectin L</fullName>
    </submittedName>
</protein>
<dbReference type="Pfam" id="PF00008">
    <property type="entry name" value="EGF"/>
    <property type="match status" value="1"/>
</dbReference>
<dbReference type="STRING" id="9258.ENSOANP00000001359"/>
<dbReference type="PRINTS" id="PR00343">
    <property type="entry name" value="SELECTIN"/>
</dbReference>
<keyword evidence="10" id="KW-0677">Repeat</keyword>
<keyword evidence="23" id="KW-1185">Reference proteome</keyword>
<feature type="disulfide bond" evidence="17">
    <location>
        <begin position="187"/>
        <end position="196"/>
    </location>
</feature>
<organism evidence="22 23">
    <name type="scientific">Ornithorhynchus anatinus</name>
    <name type="common">Duckbill platypus</name>
    <dbReference type="NCBI Taxonomy" id="9258"/>
    <lineage>
        <taxon>Eukaryota</taxon>
        <taxon>Metazoa</taxon>
        <taxon>Chordata</taxon>
        <taxon>Craniata</taxon>
        <taxon>Vertebrata</taxon>
        <taxon>Euteleostomi</taxon>
        <taxon>Mammalia</taxon>
        <taxon>Monotremata</taxon>
        <taxon>Ornithorhynchidae</taxon>
        <taxon>Ornithorhynchus</taxon>
    </lineage>
</organism>
<dbReference type="Proteomes" id="UP000002279">
    <property type="component" value="Unplaced"/>
</dbReference>
<reference evidence="22" key="1">
    <citation type="submission" date="2025-08" db="UniProtKB">
        <authorList>
            <consortium name="Ensembl"/>
        </authorList>
    </citation>
    <scope>IDENTIFICATION</scope>
    <source>
        <strain evidence="22">Glennie</strain>
    </source>
</reference>
<evidence type="ECO:0000256" key="9">
    <source>
        <dbReference type="ARBA" id="ARBA00022734"/>
    </source>
</evidence>
<evidence type="ECO:0000256" key="10">
    <source>
        <dbReference type="ARBA" id="ARBA00022737"/>
    </source>
</evidence>
<proteinExistence type="inferred from homology"/>
<dbReference type="CDD" id="cd00033">
    <property type="entry name" value="CCP"/>
    <property type="match status" value="2"/>
</dbReference>
<dbReference type="CDD" id="cd00054">
    <property type="entry name" value="EGF_CA"/>
    <property type="match status" value="1"/>
</dbReference>
<dbReference type="Pfam" id="PF00084">
    <property type="entry name" value="Sushi"/>
    <property type="match status" value="2"/>
</dbReference>
<evidence type="ECO:0000256" key="5">
    <source>
        <dbReference type="ARBA" id="ARBA00022659"/>
    </source>
</evidence>
<dbReference type="PROSITE" id="PS50923">
    <property type="entry name" value="SUSHI"/>
    <property type="match status" value="2"/>
</dbReference>
<dbReference type="PANTHER" id="PTHR19325">
    <property type="entry name" value="COMPLEMENT COMPONENT-RELATED SUSHI DOMAIN-CONTAINING"/>
    <property type="match status" value="1"/>
</dbReference>
<dbReference type="SUPFAM" id="SSF57535">
    <property type="entry name" value="Complement control module/SCR domain"/>
    <property type="match status" value="2"/>
</dbReference>
<evidence type="ECO:0000313" key="22">
    <source>
        <dbReference type="Ensembl" id="ENSOANP00000001359.3"/>
    </source>
</evidence>
<evidence type="ECO:0000256" key="1">
    <source>
        <dbReference type="ARBA" id="ARBA00004251"/>
    </source>
</evidence>
<evidence type="ECO:0000256" key="11">
    <source>
        <dbReference type="ARBA" id="ARBA00022837"/>
    </source>
</evidence>
<dbReference type="PANTHER" id="PTHR19325:SF543">
    <property type="entry name" value="L-SELECTIN"/>
    <property type="match status" value="1"/>
</dbReference>
<keyword evidence="14" id="KW-0472">Membrane</keyword>
<keyword evidence="9" id="KW-0430">Lectin</keyword>
<keyword evidence="11" id="KW-0106">Calcium</keyword>
<gene>
    <name evidence="22" type="primary">SELL</name>
</gene>
<keyword evidence="16" id="KW-0325">Glycoprotein</keyword>
<evidence type="ECO:0000256" key="15">
    <source>
        <dbReference type="ARBA" id="ARBA00023157"/>
    </source>
</evidence>
<evidence type="ECO:0000259" key="21">
    <source>
        <dbReference type="PROSITE" id="PS50923"/>
    </source>
</evidence>
<dbReference type="GO" id="GO:0046872">
    <property type="term" value="F:metal ion binding"/>
    <property type="evidence" value="ECO:0007669"/>
    <property type="project" value="UniProtKB-KW"/>
</dbReference>
<dbReference type="InterPro" id="IPR050350">
    <property type="entry name" value="Compl-Cell_Adhes-Reg"/>
</dbReference>
<sequence>MNEKVGPKKWKSENLPGGQWNLPKLWLLTVVCFEFLAWHGVDCWTYHYSAKTLPWENARRFCRKYYTDLVAIQNKGEIAYLEKTIPHSKSYYWIGIRKIGGAWTWVGTNKSLSKEAENWGDGEPNNKKTKEDCVEIYINRTTDSGKWNDDSCQKPKRALCYTASCRALTCSGHGECVEVINNYTCNCNPGFFGPQCQYVVQCEPPLVPMLGAMNCSHPLGNFSFRSECAFSCLAGTVLTGSEVTTCGATGNWSTPTPTCEGMPATTLVPQETALYLTSSATYSPQPRGSTASLLGGTTNVTNDFILDLANGMHCDEVRAPERGSVNCLHALGNFSIHTKCTFNCSDPSTLVGASVIFCGELGRWTAPAPTCEEAVWPGGKNSAHRRHTINTAE</sequence>
<dbReference type="InterPro" id="IPR016186">
    <property type="entry name" value="C-type_lectin-like/link_sf"/>
</dbReference>
<dbReference type="InterPro" id="IPR001304">
    <property type="entry name" value="C-type_lectin-like"/>
</dbReference>
<dbReference type="InterPro" id="IPR016187">
    <property type="entry name" value="CTDL_fold"/>
</dbReference>
<dbReference type="GO" id="GO:0005886">
    <property type="term" value="C:plasma membrane"/>
    <property type="evidence" value="ECO:0007669"/>
    <property type="project" value="UniProtKB-SubCell"/>
</dbReference>
<evidence type="ECO:0000256" key="17">
    <source>
        <dbReference type="PROSITE-ProRule" id="PRU00076"/>
    </source>
</evidence>
<feature type="disulfide bond" evidence="18">
    <location>
        <begin position="232"/>
        <end position="259"/>
    </location>
</feature>
<dbReference type="PROSITE" id="PS01186">
    <property type="entry name" value="EGF_2"/>
    <property type="match status" value="1"/>
</dbReference>
<evidence type="ECO:0000256" key="4">
    <source>
        <dbReference type="ARBA" id="ARBA00022536"/>
    </source>
</evidence>
<dbReference type="SMART" id="SM00181">
    <property type="entry name" value="EGF"/>
    <property type="match status" value="1"/>
</dbReference>
<dbReference type="Gene3D" id="3.10.100.10">
    <property type="entry name" value="Mannose-Binding Protein A, subunit A"/>
    <property type="match status" value="1"/>
</dbReference>
<evidence type="ECO:0000256" key="16">
    <source>
        <dbReference type="ARBA" id="ARBA00023180"/>
    </source>
</evidence>
<dbReference type="Ensembl" id="ENSOANT00000001360.3">
    <property type="protein sequence ID" value="ENSOANP00000001359.3"/>
    <property type="gene ID" value="ENSOANG00000000875.3"/>
</dbReference>
<keyword evidence="7" id="KW-0479">Metal-binding</keyword>
<dbReference type="InterPro" id="IPR018378">
    <property type="entry name" value="C-type_lectin_CS"/>
</dbReference>
<dbReference type="GO" id="GO:0007155">
    <property type="term" value="P:cell adhesion"/>
    <property type="evidence" value="ECO:0007669"/>
    <property type="project" value="UniProtKB-KW"/>
</dbReference>
<name>F6XM84_ORNAN</name>
<keyword evidence="15 17" id="KW-1015">Disulfide bond</keyword>
<dbReference type="FunFam" id="2.10.25.10:FF:000176">
    <property type="entry name" value="Selectin P"/>
    <property type="match status" value="1"/>
</dbReference>
<evidence type="ECO:0000256" key="3">
    <source>
        <dbReference type="ARBA" id="ARBA00022475"/>
    </source>
</evidence>
<dbReference type="HOGENOM" id="CLU_065067_0_0_1"/>
<dbReference type="FunFam" id="3.10.100.10:FF:000007">
    <property type="entry name" value="L-selectin"/>
    <property type="match status" value="1"/>
</dbReference>
<keyword evidence="5 18" id="KW-0768">Sushi</keyword>
<dbReference type="InterPro" id="IPR002396">
    <property type="entry name" value="Selectin_superfamily"/>
</dbReference>
<keyword evidence="4 17" id="KW-0245">EGF-like domain</keyword>
<feature type="disulfide bond" evidence="18">
    <location>
        <begin position="344"/>
        <end position="371"/>
    </location>
</feature>
<keyword evidence="6" id="KW-0812">Transmembrane</keyword>
<dbReference type="Bgee" id="ENSOANG00000000875">
    <property type="expression patterns" value="Expressed in ovary and 5 other cell types or tissues"/>
</dbReference>
<dbReference type="SMART" id="SM00034">
    <property type="entry name" value="CLECT"/>
    <property type="match status" value="1"/>
</dbReference>
<dbReference type="FunFam" id="2.10.70.10:FF:000001">
    <property type="entry name" value="Selectin P"/>
    <property type="match status" value="2"/>
</dbReference>
<comment type="caution">
    <text evidence="17">Lacks conserved residue(s) required for the propagation of feature annotation.</text>
</comment>
<dbReference type="PROSITE" id="PS50026">
    <property type="entry name" value="EGF_3"/>
    <property type="match status" value="1"/>
</dbReference>
<feature type="domain" description="C-type lectin" evidence="20">
    <location>
        <begin position="39"/>
        <end position="161"/>
    </location>
</feature>
<comment type="subcellular location">
    <subcellularLocation>
        <location evidence="1">Cell membrane</location>
        <topology evidence="1">Single-pass type I membrane protein</topology>
    </subcellularLocation>
</comment>
<keyword evidence="8" id="KW-0732">Signal</keyword>
<feature type="domain" description="Sushi" evidence="21">
    <location>
        <begin position="200"/>
        <end position="261"/>
    </location>
</feature>
<dbReference type="GeneTree" id="ENSGT00940000161063"/>
<feature type="domain" description="EGF-like" evidence="19">
    <location>
        <begin position="161"/>
        <end position="197"/>
    </location>
</feature>
<dbReference type="PROSITE" id="PS00022">
    <property type="entry name" value="EGF_1"/>
    <property type="match status" value="1"/>
</dbReference>
<dbReference type="PROSITE" id="PS00615">
    <property type="entry name" value="C_TYPE_LECTIN_1"/>
    <property type="match status" value="1"/>
</dbReference>
<comment type="similarity">
    <text evidence="2">Belongs to the selectin/LECAM family.</text>
</comment>